<accession>A0A2W5CSV7</accession>
<dbReference type="Proteomes" id="UP000243778">
    <property type="component" value="Unassembled WGS sequence"/>
</dbReference>
<dbReference type="OrthoDB" id="6899736at2"/>
<protein>
    <recommendedName>
        <fullName evidence="2">N(2)-fixation sustaining protein CowN</fullName>
    </recommendedName>
    <alternativeName>
        <fullName evidence="2">CO weal-nitrogenase</fullName>
    </alternativeName>
</protein>
<evidence type="ECO:0000256" key="1">
    <source>
        <dbReference type="ARBA" id="ARBA00023231"/>
    </source>
</evidence>
<dbReference type="NCBIfam" id="NF033689">
    <property type="entry name" value="N2Fix_CO_CowN"/>
    <property type="match status" value="1"/>
</dbReference>
<comment type="function">
    <text evidence="2">Is required to sustain N(2)-dependent growth in the presence of low levels of carbon monoxide (CO). Probably acts by protecting the N(2) fixation ability of the nitrogenase complex, which is inactivated in the presence of CO.</text>
</comment>
<accession>A0A1H3F9T9</accession>
<reference evidence="3 6" key="3">
    <citation type="submission" date="2017-08" db="EMBL/GenBank/DDBJ databases">
        <title>Infants hospitalized years apart are colonized by the same room-sourced microbial strains.</title>
        <authorList>
            <person name="Brooks B."/>
            <person name="Olm M.R."/>
            <person name="Firek B.A."/>
            <person name="Baker R."/>
            <person name="Thomas B.C."/>
            <person name="Morowitz M.J."/>
            <person name="Banfield J.F."/>
        </authorList>
    </citation>
    <scope>NUCLEOTIDE SEQUENCE [LARGE SCALE GENOMIC DNA]</scope>
    <source>
        <strain evidence="3">S2_009_000_R2_77</strain>
    </source>
</reference>
<reference evidence="5" key="1">
    <citation type="submission" date="2016-10" db="EMBL/GenBank/DDBJ databases">
        <authorList>
            <person name="Varghese N."/>
            <person name="Submissions S."/>
        </authorList>
    </citation>
    <scope>NUCLEOTIDE SEQUENCE [LARGE SCALE GENOMIC DNA]</scope>
    <source>
        <strain evidence="5">NRRL B-59562</strain>
    </source>
</reference>
<reference evidence="4" key="2">
    <citation type="submission" date="2016-10" db="EMBL/GenBank/DDBJ databases">
        <authorList>
            <person name="de Groot N.N."/>
        </authorList>
    </citation>
    <scope>NUCLEOTIDE SEQUENCE [LARGE SCALE GENOMIC DNA]</scope>
    <source>
        <strain evidence="4">NRRL B-59562</strain>
    </source>
</reference>
<organism evidence="3 6">
    <name type="scientific">Pseudomonas kuykendallii</name>
    <dbReference type="NCBI Taxonomy" id="1007099"/>
    <lineage>
        <taxon>Bacteria</taxon>
        <taxon>Pseudomonadati</taxon>
        <taxon>Pseudomonadota</taxon>
        <taxon>Gammaproteobacteria</taxon>
        <taxon>Pseudomonadales</taxon>
        <taxon>Pseudomonadaceae</taxon>
        <taxon>Pseudomonas</taxon>
    </lineage>
</organism>
<dbReference type="InterPro" id="IPR024899">
    <property type="entry name" value="CowN"/>
</dbReference>
<gene>
    <name evidence="2" type="primary">cowN</name>
    <name evidence="3" type="ORF">DI599_16060</name>
    <name evidence="4" type="ORF">SAMN05216287_3983</name>
</gene>
<evidence type="ECO:0000313" key="4">
    <source>
        <dbReference type="EMBL" id="SDX87655.1"/>
    </source>
</evidence>
<dbReference type="RefSeq" id="WP_090231392.1">
    <property type="nucleotide sequence ID" value="NZ_CAURGU010000030.1"/>
</dbReference>
<dbReference type="EMBL" id="FNNU01000007">
    <property type="protein sequence ID" value="SDX87655.1"/>
    <property type="molecule type" value="Genomic_DNA"/>
</dbReference>
<name>A0A2W5CSV7_9PSED</name>
<evidence type="ECO:0000313" key="5">
    <source>
        <dbReference type="Proteomes" id="UP000243778"/>
    </source>
</evidence>
<evidence type="ECO:0000313" key="3">
    <source>
        <dbReference type="EMBL" id="PZP22311.1"/>
    </source>
</evidence>
<dbReference type="EMBL" id="QFOH01000020">
    <property type="protein sequence ID" value="PZP22311.1"/>
    <property type="molecule type" value="Genomic_DNA"/>
</dbReference>
<dbReference type="Proteomes" id="UP000249198">
    <property type="component" value="Unassembled WGS sequence"/>
</dbReference>
<evidence type="ECO:0000313" key="6">
    <source>
        <dbReference type="Proteomes" id="UP000249198"/>
    </source>
</evidence>
<dbReference type="GO" id="GO:0009399">
    <property type="term" value="P:nitrogen fixation"/>
    <property type="evidence" value="ECO:0007669"/>
    <property type="project" value="UniProtKB-UniRule"/>
</dbReference>
<dbReference type="AlphaFoldDB" id="A0A2W5CSV7"/>
<comment type="similarity">
    <text evidence="2">Belongs to the CowN family.</text>
</comment>
<dbReference type="Pfam" id="PF20543">
    <property type="entry name" value="CowN"/>
    <property type="match status" value="1"/>
</dbReference>
<keyword evidence="5" id="KW-1185">Reference proteome</keyword>
<sequence>MNTSGTTTTYRSIAGEGDLPYIDCDHCIRLIYARIQHHIAEDDGNCVLCRYFREKLGDRDGSEDDARLLLHAQVNIIHELFERRQDDEAQTLLYRVEDDCC</sequence>
<dbReference type="HAMAP" id="MF_02117">
    <property type="entry name" value="CowN"/>
    <property type="match status" value="1"/>
</dbReference>
<keyword evidence="1 2" id="KW-0535">Nitrogen fixation</keyword>
<proteinExistence type="inferred from homology"/>
<evidence type="ECO:0000256" key="2">
    <source>
        <dbReference type="HAMAP-Rule" id="MF_02117"/>
    </source>
</evidence>